<feature type="transmembrane region" description="Helical" evidence="9">
    <location>
        <begin position="106"/>
        <end position="123"/>
    </location>
</feature>
<protein>
    <recommendedName>
        <fullName evidence="9">Lipoprotein signal peptidase</fullName>
        <ecNumber evidence="9">3.4.23.36</ecNumber>
    </recommendedName>
    <alternativeName>
        <fullName evidence="9">Prolipoprotein signal peptidase</fullName>
    </alternativeName>
    <alternativeName>
        <fullName evidence="9">Signal peptidase II</fullName>
        <shortName evidence="9">SPase II</shortName>
    </alternativeName>
</protein>
<evidence type="ECO:0000313" key="12">
    <source>
        <dbReference type="EMBL" id="AVO48455.1"/>
    </source>
</evidence>
<feature type="active site" evidence="9">
    <location>
        <position position="133"/>
    </location>
</feature>
<dbReference type="PANTHER" id="PTHR33695:SF1">
    <property type="entry name" value="LIPOPROTEIN SIGNAL PEPTIDASE"/>
    <property type="match status" value="1"/>
</dbReference>
<dbReference type="GO" id="GO:0005886">
    <property type="term" value="C:plasma membrane"/>
    <property type="evidence" value="ECO:0007669"/>
    <property type="project" value="UniProtKB-SubCell"/>
</dbReference>
<comment type="subcellular location">
    <subcellularLocation>
        <location evidence="9">Cell membrane</location>
        <topology evidence="9">Multi-pass membrane protein</topology>
    </subcellularLocation>
</comment>
<dbReference type="Proteomes" id="UP000237925">
    <property type="component" value="Chromosome"/>
</dbReference>
<name>A0A2R3Q9I6_9BURK</name>
<dbReference type="RefSeq" id="WP_106682935.1">
    <property type="nucleotide sequence ID" value="NZ_CP027667.1"/>
</dbReference>
<comment type="similarity">
    <text evidence="1 9 11">Belongs to the peptidase A8 family.</text>
</comment>
<keyword evidence="13" id="KW-1185">Reference proteome</keyword>
<accession>A0A2R3Q9I6</accession>
<gene>
    <name evidence="9 12" type="primary">lspA</name>
    <name evidence="12" type="ORF">C6568_03660</name>
</gene>
<dbReference type="Pfam" id="PF01252">
    <property type="entry name" value="Peptidase_A8"/>
    <property type="match status" value="1"/>
</dbReference>
<organism evidence="12 13">
    <name type="scientific">Melaminivora suipulveris</name>
    <dbReference type="NCBI Taxonomy" id="2109913"/>
    <lineage>
        <taxon>Bacteria</taxon>
        <taxon>Pseudomonadati</taxon>
        <taxon>Pseudomonadota</taxon>
        <taxon>Betaproteobacteria</taxon>
        <taxon>Burkholderiales</taxon>
        <taxon>Comamonadaceae</taxon>
        <taxon>Melaminivora</taxon>
    </lineage>
</organism>
<dbReference type="PROSITE" id="PS00855">
    <property type="entry name" value="SPASE_II"/>
    <property type="match status" value="1"/>
</dbReference>
<comment type="function">
    <text evidence="9 10">This protein specifically catalyzes the removal of signal peptides from prolipoproteins.</text>
</comment>
<dbReference type="NCBIfam" id="TIGR00077">
    <property type="entry name" value="lspA"/>
    <property type="match status" value="1"/>
</dbReference>
<feature type="active site" evidence="9">
    <location>
        <position position="158"/>
    </location>
</feature>
<evidence type="ECO:0000256" key="9">
    <source>
        <dbReference type="HAMAP-Rule" id="MF_00161"/>
    </source>
</evidence>
<evidence type="ECO:0000313" key="13">
    <source>
        <dbReference type="Proteomes" id="UP000237925"/>
    </source>
</evidence>
<feature type="transmembrane region" description="Helical" evidence="9">
    <location>
        <begin position="151"/>
        <end position="170"/>
    </location>
</feature>
<comment type="catalytic activity">
    <reaction evidence="9 10">
        <text>Release of signal peptides from bacterial membrane prolipoproteins. Hydrolyzes -Xaa-Yaa-Zaa-|-(S,diacylglyceryl)Cys-, in which Xaa is hydrophobic (preferably Leu), and Yaa (Ala or Ser) and Zaa (Gly or Ala) have small, neutral side chains.</text>
        <dbReference type="EC" id="3.4.23.36"/>
    </reaction>
</comment>
<evidence type="ECO:0000256" key="11">
    <source>
        <dbReference type="RuleBase" id="RU004181"/>
    </source>
</evidence>
<dbReference type="EC" id="3.4.23.36" evidence="9"/>
<dbReference type="GO" id="GO:0004190">
    <property type="term" value="F:aspartic-type endopeptidase activity"/>
    <property type="evidence" value="ECO:0007669"/>
    <property type="project" value="UniProtKB-UniRule"/>
</dbReference>
<dbReference type="KEGG" id="mela:C6568_03660"/>
<keyword evidence="8 9" id="KW-0472">Membrane</keyword>
<comment type="pathway">
    <text evidence="9">Protein modification; lipoprotein biosynthesis (signal peptide cleavage).</text>
</comment>
<dbReference type="UniPathway" id="UPA00665"/>
<evidence type="ECO:0000256" key="10">
    <source>
        <dbReference type="RuleBase" id="RU000594"/>
    </source>
</evidence>
<evidence type="ECO:0000256" key="8">
    <source>
        <dbReference type="ARBA" id="ARBA00023136"/>
    </source>
</evidence>
<evidence type="ECO:0000256" key="7">
    <source>
        <dbReference type="ARBA" id="ARBA00022989"/>
    </source>
</evidence>
<dbReference type="OrthoDB" id="9810259at2"/>
<dbReference type="AlphaFoldDB" id="A0A2R3Q9I6"/>
<keyword evidence="7 9" id="KW-1133">Transmembrane helix</keyword>
<evidence type="ECO:0000256" key="5">
    <source>
        <dbReference type="ARBA" id="ARBA00022750"/>
    </source>
</evidence>
<dbReference type="PRINTS" id="PR00781">
    <property type="entry name" value="LIPOSIGPTASE"/>
</dbReference>
<keyword evidence="2 9" id="KW-1003">Cell membrane</keyword>
<evidence type="ECO:0000256" key="1">
    <source>
        <dbReference type="ARBA" id="ARBA00006139"/>
    </source>
</evidence>
<keyword evidence="4 9" id="KW-0812">Transmembrane</keyword>
<dbReference type="EMBL" id="CP027667">
    <property type="protein sequence ID" value="AVO48455.1"/>
    <property type="molecule type" value="Genomic_DNA"/>
</dbReference>
<feature type="transmembrane region" description="Helical" evidence="9">
    <location>
        <begin position="81"/>
        <end position="99"/>
    </location>
</feature>
<dbReference type="InterPro" id="IPR001872">
    <property type="entry name" value="Peptidase_A8"/>
</dbReference>
<evidence type="ECO:0000256" key="3">
    <source>
        <dbReference type="ARBA" id="ARBA00022670"/>
    </source>
</evidence>
<reference evidence="12 13" key="1">
    <citation type="submission" date="2018-03" db="EMBL/GenBank/DDBJ databases">
        <title>Genome sequencing of Melaminivora sp.</title>
        <authorList>
            <person name="Kim S.-J."/>
            <person name="Heo J."/>
            <person name="Ahn J.-H."/>
            <person name="Kwon S.-W."/>
        </authorList>
    </citation>
    <scope>NUCLEOTIDE SEQUENCE [LARGE SCALE GENOMIC DNA]</scope>
    <source>
        <strain evidence="12 13">SC2-9</strain>
    </source>
</reference>
<keyword evidence="6 9" id="KW-0378">Hydrolase</keyword>
<keyword evidence="3 9" id="KW-0645">Protease</keyword>
<evidence type="ECO:0000256" key="4">
    <source>
        <dbReference type="ARBA" id="ARBA00022692"/>
    </source>
</evidence>
<feature type="transmembrane region" description="Helical" evidence="9">
    <location>
        <begin position="21"/>
        <end position="45"/>
    </location>
</feature>
<dbReference type="HAMAP" id="MF_00161">
    <property type="entry name" value="LspA"/>
    <property type="match status" value="1"/>
</dbReference>
<evidence type="ECO:0000256" key="6">
    <source>
        <dbReference type="ARBA" id="ARBA00022801"/>
    </source>
</evidence>
<dbReference type="GO" id="GO:0006508">
    <property type="term" value="P:proteolysis"/>
    <property type="evidence" value="ECO:0007669"/>
    <property type="project" value="UniProtKB-KW"/>
</dbReference>
<dbReference type="PANTHER" id="PTHR33695">
    <property type="entry name" value="LIPOPROTEIN SIGNAL PEPTIDASE"/>
    <property type="match status" value="1"/>
</dbReference>
<sequence>MARAAGSAVKAASSRNAGKMWPWLAWALVIFLADQFTKTLILGYYRLGDATPVTSFFNIVRAHNTGAAFSMLADAGGWQRWLFTAIGLAAAIFIVWQLRQHPGQRLFAFSLSSILGGAIGNVVDRLQHGYVVDFLDFHWQFLSGVFYRGHFPAFNLADVAISTGAACLILDELLRVRKSS</sequence>
<proteinExistence type="inferred from homology"/>
<evidence type="ECO:0000256" key="2">
    <source>
        <dbReference type="ARBA" id="ARBA00022475"/>
    </source>
</evidence>
<keyword evidence="5 9" id="KW-0064">Aspartyl protease</keyword>